<reference evidence="5 6" key="1">
    <citation type="submission" date="2016-11" db="EMBL/GenBank/DDBJ databases">
        <title>The macronuclear genome of Stentor coeruleus: a giant cell with tiny introns.</title>
        <authorList>
            <person name="Slabodnick M."/>
            <person name="Ruby J.G."/>
            <person name="Reiff S.B."/>
            <person name="Swart E.C."/>
            <person name="Gosai S."/>
            <person name="Prabakaran S."/>
            <person name="Witkowska E."/>
            <person name="Larue G.E."/>
            <person name="Fisher S."/>
            <person name="Freeman R.M."/>
            <person name="Gunawardena J."/>
            <person name="Chu W."/>
            <person name="Stover N.A."/>
            <person name="Gregory B.D."/>
            <person name="Nowacki M."/>
            <person name="Derisi J."/>
            <person name="Roy S.W."/>
            <person name="Marshall W.F."/>
            <person name="Sood P."/>
        </authorList>
    </citation>
    <scope>NUCLEOTIDE SEQUENCE [LARGE SCALE GENOMIC DNA]</scope>
    <source>
        <strain evidence="5">WM001</strain>
    </source>
</reference>
<comment type="similarity">
    <text evidence="2">Belongs to the lin-54 family.</text>
</comment>
<dbReference type="SMART" id="SM01114">
    <property type="entry name" value="CXC"/>
    <property type="match status" value="2"/>
</dbReference>
<protein>
    <recommendedName>
        <fullName evidence="4">CRC domain-containing protein</fullName>
    </recommendedName>
</protein>
<evidence type="ECO:0000256" key="2">
    <source>
        <dbReference type="ARBA" id="ARBA00007267"/>
    </source>
</evidence>
<comment type="caution">
    <text evidence="5">The sequence shown here is derived from an EMBL/GenBank/DDBJ whole genome shotgun (WGS) entry which is preliminary data.</text>
</comment>
<dbReference type="PANTHER" id="PTHR12446:SF34">
    <property type="entry name" value="PROTEIN LIN-54 HOMOLOG"/>
    <property type="match status" value="1"/>
</dbReference>
<dbReference type="InterPro" id="IPR033467">
    <property type="entry name" value="Tesmin/TSO1-like_CXC"/>
</dbReference>
<evidence type="ECO:0000256" key="3">
    <source>
        <dbReference type="ARBA" id="ARBA00023242"/>
    </source>
</evidence>
<dbReference type="EMBL" id="MPUH01000145">
    <property type="protein sequence ID" value="OMJ88650.1"/>
    <property type="molecule type" value="Genomic_DNA"/>
</dbReference>
<dbReference type="AlphaFoldDB" id="A0A1R2CI72"/>
<dbReference type="GO" id="GO:0005634">
    <property type="term" value="C:nucleus"/>
    <property type="evidence" value="ECO:0007669"/>
    <property type="project" value="UniProtKB-SubCell"/>
</dbReference>
<keyword evidence="6" id="KW-1185">Reference proteome</keyword>
<keyword evidence="3" id="KW-0539">Nucleus</keyword>
<dbReference type="PANTHER" id="PTHR12446">
    <property type="entry name" value="TESMIN/TSO1-RELATED"/>
    <property type="match status" value="1"/>
</dbReference>
<dbReference type="OrthoDB" id="5976031at2759"/>
<evidence type="ECO:0000313" key="5">
    <source>
        <dbReference type="EMBL" id="OMJ88650.1"/>
    </source>
</evidence>
<feature type="domain" description="CRC" evidence="4">
    <location>
        <begin position="142"/>
        <end position="256"/>
    </location>
</feature>
<evidence type="ECO:0000313" key="6">
    <source>
        <dbReference type="Proteomes" id="UP000187209"/>
    </source>
</evidence>
<name>A0A1R2CI72_9CILI</name>
<dbReference type="GO" id="GO:0006355">
    <property type="term" value="P:regulation of DNA-templated transcription"/>
    <property type="evidence" value="ECO:0007669"/>
    <property type="project" value="TreeGrafter"/>
</dbReference>
<dbReference type="Pfam" id="PF03638">
    <property type="entry name" value="TCR"/>
    <property type="match status" value="2"/>
</dbReference>
<organism evidence="5 6">
    <name type="scientific">Stentor coeruleus</name>
    <dbReference type="NCBI Taxonomy" id="5963"/>
    <lineage>
        <taxon>Eukaryota</taxon>
        <taxon>Sar</taxon>
        <taxon>Alveolata</taxon>
        <taxon>Ciliophora</taxon>
        <taxon>Postciliodesmatophora</taxon>
        <taxon>Heterotrichea</taxon>
        <taxon>Heterotrichida</taxon>
        <taxon>Stentoridae</taxon>
        <taxon>Stentor</taxon>
    </lineage>
</organism>
<sequence length="272" mass="30329">MERSGKNDKFFVDIPSISTPKPHRLCVNTQVSPFSQSLLSLSPITGKLSSSTPLFQHNTPDLAWGSLNLISPLGTEIFRPSRRIIQKIDFSNLAEGVGKLKVNTLPVEIKIFQDEAFEHSNLLTSLSKSKPAKRLRSKDPGTKVICTCPKSKCLKMYCECFSRGNYCDGCNCVNCHNTLEYENIRREAVSSLLERNPNAFKSKISTVVGEGEELSVHSKGCHCTKSACLKNYCECFQNSAVCTDMCQCTGCKNIEPNKKLKKQVKVKQELNH</sequence>
<gene>
    <name evidence="5" type="ORF">SteCoe_9348</name>
</gene>
<dbReference type="PROSITE" id="PS51634">
    <property type="entry name" value="CRC"/>
    <property type="match status" value="1"/>
</dbReference>
<dbReference type="InterPro" id="IPR028307">
    <property type="entry name" value="Lin-54_fam"/>
</dbReference>
<dbReference type="Proteomes" id="UP000187209">
    <property type="component" value="Unassembled WGS sequence"/>
</dbReference>
<accession>A0A1R2CI72</accession>
<evidence type="ECO:0000259" key="4">
    <source>
        <dbReference type="PROSITE" id="PS51634"/>
    </source>
</evidence>
<dbReference type="InterPro" id="IPR005172">
    <property type="entry name" value="CRC"/>
</dbReference>
<proteinExistence type="inferred from homology"/>
<evidence type="ECO:0000256" key="1">
    <source>
        <dbReference type="ARBA" id="ARBA00004123"/>
    </source>
</evidence>
<comment type="subcellular location">
    <subcellularLocation>
        <location evidence="1">Nucleus</location>
    </subcellularLocation>
</comment>